<gene>
    <name evidence="2" type="ORF">DC041_0006557</name>
</gene>
<dbReference type="AlphaFoldDB" id="A0A430Q788"/>
<proteinExistence type="predicted"/>
<feature type="region of interest" description="Disordered" evidence="1">
    <location>
        <begin position="35"/>
        <end position="82"/>
    </location>
</feature>
<dbReference type="Proteomes" id="UP000290809">
    <property type="component" value="Unassembled WGS sequence"/>
</dbReference>
<comment type="caution">
    <text evidence="2">The sequence shown here is derived from an EMBL/GenBank/DDBJ whole genome shotgun (WGS) entry which is preliminary data.</text>
</comment>
<evidence type="ECO:0000313" key="2">
    <source>
        <dbReference type="EMBL" id="RTG83496.1"/>
    </source>
</evidence>
<evidence type="ECO:0000313" key="3">
    <source>
        <dbReference type="Proteomes" id="UP000290809"/>
    </source>
</evidence>
<dbReference type="EMBL" id="QMKO01002442">
    <property type="protein sequence ID" value="RTG83496.1"/>
    <property type="molecule type" value="Genomic_DNA"/>
</dbReference>
<protein>
    <submittedName>
        <fullName evidence="2">Uncharacterized protein</fullName>
    </submittedName>
</protein>
<organism evidence="2 3">
    <name type="scientific">Schistosoma bovis</name>
    <name type="common">Blood fluke</name>
    <dbReference type="NCBI Taxonomy" id="6184"/>
    <lineage>
        <taxon>Eukaryota</taxon>
        <taxon>Metazoa</taxon>
        <taxon>Spiralia</taxon>
        <taxon>Lophotrochozoa</taxon>
        <taxon>Platyhelminthes</taxon>
        <taxon>Trematoda</taxon>
        <taxon>Digenea</taxon>
        <taxon>Strigeidida</taxon>
        <taxon>Schistosomatoidea</taxon>
        <taxon>Schistosomatidae</taxon>
        <taxon>Schistosoma</taxon>
    </lineage>
</organism>
<reference evidence="2 3" key="1">
    <citation type="journal article" date="2019" name="PLoS Pathog.">
        <title>Genome sequence of the bovine parasite Schistosoma bovis Tanzania.</title>
        <authorList>
            <person name="Oey H."/>
            <person name="Zakrzewski M."/>
            <person name="Gobert G."/>
            <person name="Gravermann K."/>
            <person name="Stoye J."/>
            <person name="Jones M."/>
            <person name="Mcmanus D."/>
            <person name="Krause L."/>
        </authorList>
    </citation>
    <scope>NUCLEOTIDE SEQUENCE [LARGE SCALE GENOMIC DNA]</scope>
    <source>
        <strain evidence="2 3">TAN1997</strain>
    </source>
</reference>
<sequence>MECKLVEDFQHNTSLPLPTVRQNYSLYLPLSTRPDSTPMTSSLINDPTSAVTDSKQDTPQISHNRRETPEGFTMPHNPEISPNQLNLTRDNYAQLDVISDNHDVLKWDYAGDIASNHLGVPRIISHSSLSCHPVNYVDYGNYDVNMTMTWPSSSPHISPSSGYGYAVRRKYNFNTRNNSNRNWNESSKIKGFNEFSSMTINHGSFISSPDPEDEIHNLSLNNSMNQINHFIDHYQSSLNDFNIDLLDQDHIKSNMNTNSSEFSLNDENDNENIEKFNFNKSQSVIELHHHIDMIKTRTGKNGSNTMISMNNDWFINEFSKSYNQSIKTLKSININNQLITNDIMNNNNNNGNIKDDHNEQETLANSSVHSNCRLVKELDENNNNNNDDELQSPLEDNQHDLSSLQATSALDTIETDSYLHTNNNKPKQEISTVQPSTCSKDLSQSPLNNVNEPEEICYIVDGVLSSAQG</sequence>
<evidence type="ECO:0000256" key="1">
    <source>
        <dbReference type="SAM" id="MobiDB-lite"/>
    </source>
</evidence>
<accession>A0A430Q788</accession>
<keyword evidence="3" id="KW-1185">Reference proteome</keyword>
<feature type="compositionally biased region" description="Polar residues" evidence="1">
    <location>
        <begin position="35"/>
        <end position="62"/>
    </location>
</feature>
<feature type="region of interest" description="Disordered" evidence="1">
    <location>
        <begin position="418"/>
        <end position="447"/>
    </location>
</feature>
<name>A0A430Q788_SCHBO</name>